<dbReference type="GO" id="GO:0030288">
    <property type="term" value="C:outer membrane-bounded periplasmic space"/>
    <property type="evidence" value="ECO:0007669"/>
    <property type="project" value="TreeGrafter"/>
</dbReference>
<keyword evidence="8" id="KW-1185">Reference proteome</keyword>
<proteinExistence type="inferred from homology"/>
<dbReference type="SUPFAM" id="SSF55383">
    <property type="entry name" value="Copper amine oxidase, domain N"/>
    <property type="match status" value="1"/>
</dbReference>
<evidence type="ECO:0000256" key="1">
    <source>
        <dbReference type="ARBA" id="ARBA00009179"/>
    </source>
</evidence>
<feature type="signal peptide" evidence="5">
    <location>
        <begin position="1"/>
        <end position="23"/>
    </location>
</feature>
<keyword evidence="4" id="KW-0720">Serine protease</keyword>
<protein>
    <submittedName>
        <fullName evidence="7">Carboxyl-terminal processing protease</fullName>
    </submittedName>
</protein>
<dbReference type="STRING" id="1121432.SAMN02745219_01419"/>
<dbReference type="Gene3D" id="3.30.750.44">
    <property type="match status" value="1"/>
</dbReference>
<dbReference type="NCBIfam" id="TIGR00225">
    <property type="entry name" value="prc"/>
    <property type="match status" value="1"/>
</dbReference>
<evidence type="ECO:0000256" key="2">
    <source>
        <dbReference type="ARBA" id="ARBA00022670"/>
    </source>
</evidence>
<dbReference type="OrthoDB" id="9812068at2"/>
<dbReference type="GO" id="GO:0008236">
    <property type="term" value="F:serine-type peptidase activity"/>
    <property type="evidence" value="ECO:0007669"/>
    <property type="project" value="UniProtKB-KW"/>
</dbReference>
<reference evidence="8" key="1">
    <citation type="submission" date="2016-11" db="EMBL/GenBank/DDBJ databases">
        <authorList>
            <person name="Varghese N."/>
            <person name="Submissions S."/>
        </authorList>
    </citation>
    <scope>NUCLEOTIDE SEQUENCE [LARGE SCALE GENOMIC DNA]</scope>
    <source>
        <strain evidence="8">DSM 16057</strain>
    </source>
</reference>
<dbReference type="SMART" id="SM00228">
    <property type="entry name" value="PDZ"/>
    <property type="match status" value="1"/>
</dbReference>
<dbReference type="InterPro" id="IPR005151">
    <property type="entry name" value="Tail-specific_protease"/>
</dbReference>
<dbReference type="InterPro" id="IPR036034">
    <property type="entry name" value="PDZ_sf"/>
</dbReference>
<feature type="domain" description="PDZ" evidence="6">
    <location>
        <begin position="87"/>
        <end position="147"/>
    </location>
</feature>
<dbReference type="PANTHER" id="PTHR32060:SF30">
    <property type="entry name" value="CARBOXY-TERMINAL PROCESSING PROTEASE CTPA"/>
    <property type="match status" value="1"/>
</dbReference>
<comment type="similarity">
    <text evidence="1">Belongs to the peptidase S41A family.</text>
</comment>
<evidence type="ECO:0000256" key="4">
    <source>
        <dbReference type="ARBA" id="ARBA00022825"/>
    </source>
</evidence>
<dbReference type="InterPro" id="IPR041489">
    <property type="entry name" value="PDZ_6"/>
</dbReference>
<dbReference type="SMART" id="SM00245">
    <property type="entry name" value="TSPc"/>
    <property type="match status" value="1"/>
</dbReference>
<dbReference type="Gene3D" id="3.30.457.10">
    <property type="entry name" value="Copper amine oxidase-like, N-terminal domain"/>
    <property type="match status" value="1"/>
</dbReference>
<evidence type="ECO:0000256" key="5">
    <source>
        <dbReference type="SAM" id="SignalP"/>
    </source>
</evidence>
<dbReference type="GO" id="GO:0007165">
    <property type="term" value="P:signal transduction"/>
    <property type="evidence" value="ECO:0007669"/>
    <property type="project" value="TreeGrafter"/>
</dbReference>
<dbReference type="InterPro" id="IPR001478">
    <property type="entry name" value="PDZ"/>
</dbReference>
<dbReference type="CDD" id="cd07560">
    <property type="entry name" value="Peptidase_S41_CPP"/>
    <property type="match status" value="1"/>
</dbReference>
<dbReference type="SUPFAM" id="SSF52096">
    <property type="entry name" value="ClpP/crotonase"/>
    <property type="match status" value="1"/>
</dbReference>
<dbReference type="Proteomes" id="UP000184529">
    <property type="component" value="Unassembled WGS sequence"/>
</dbReference>
<dbReference type="PROSITE" id="PS50106">
    <property type="entry name" value="PDZ"/>
    <property type="match status" value="1"/>
</dbReference>
<dbReference type="Pfam" id="PF07833">
    <property type="entry name" value="Cu_amine_oxidN1"/>
    <property type="match status" value="1"/>
</dbReference>
<dbReference type="EMBL" id="FQZM01000015">
    <property type="protein sequence ID" value="SHI94611.1"/>
    <property type="molecule type" value="Genomic_DNA"/>
</dbReference>
<keyword evidence="3" id="KW-0378">Hydrolase</keyword>
<dbReference type="Pfam" id="PF03572">
    <property type="entry name" value="Peptidase_S41"/>
    <property type="match status" value="1"/>
</dbReference>
<keyword evidence="2 7" id="KW-0645">Protease</keyword>
<dbReference type="CDD" id="cd06782">
    <property type="entry name" value="cpPDZ_CPP-like"/>
    <property type="match status" value="1"/>
</dbReference>
<evidence type="ECO:0000313" key="8">
    <source>
        <dbReference type="Proteomes" id="UP000184529"/>
    </source>
</evidence>
<evidence type="ECO:0000259" key="6">
    <source>
        <dbReference type="PROSITE" id="PS50106"/>
    </source>
</evidence>
<organism evidence="7 8">
    <name type="scientific">Desulfofundulus thermosubterraneus DSM 16057</name>
    <dbReference type="NCBI Taxonomy" id="1121432"/>
    <lineage>
        <taxon>Bacteria</taxon>
        <taxon>Bacillati</taxon>
        <taxon>Bacillota</taxon>
        <taxon>Clostridia</taxon>
        <taxon>Eubacteriales</taxon>
        <taxon>Peptococcaceae</taxon>
        <taxon>Desulfofundulus</taxon>
    </lineage>
</organism>
<gene>
    <name evidence="7" type="ORF">SAMN02745219_01419</name>
</gene>
<dbReference type="InterPro" id="IPR004447">
    <property type="entry name" value="Peptidase_S41A"/>
</dbReference>
<sequence length="494" mass="53697">MRTRLILLVMALLFFLPVFPAGAGDDLERATAAVSEVMDYVYHYHIARPGVDQLVEGAINGLLNSVGDPYTEYFTAEDLDNFTNSLEGNFAGIGVELEGWPPYPQVARVLRDSPAYRAGIREKDLIIRVNGDDTAGLTLSQVVEKIRGPAGSRVQLTIRRGGVPDFDVELVREKVSSPVVEGEMLSGNIGYVRVYAFGSKTVEEFGALMQEFRARGVKGMILDLRNDPGGYLQAAVDLAGYFLPAGQVVVTTLDRNNHKEVYYTAGKTPALELPLVVLVDDMSASSAEVLAGALQDYRRAVLVGDRTYGKGVVQAIIPLETGGALKLTIARYFTPGGRSIDGCGIEPDRWVSTPSLQLVAARQELEPHSPRSIIFNFSGTGVIVSGEKIGDFTSPLIRAGEIYVPLRFTLEALGFSVHWHREGHQVLARAGSRELVLDLGTKTAIIEGQNVKLGTLVTRGGSIYLPVSLFSRLGVIVQRNGEQLKLELLPVKQE</sequence>
<dbReference type="GO" id="GO:0004175">
    <property type="term" value="F:endopeptidase activity"/>
    <property type="evidence" value="ECO:0007669"/>
    <property type="project" value="TreeGrafter"/>
</dbReference>
<dbReference type="AlphaFoldDB" id="A0A1M6FAD3"/>
<dbReference type="InterPro" id="IPR029045">
    <property type="entry name" value="ClpP/crotonase-like_dom_sf"/>
</dbReference>
<evidence type="ECO:0000256" key="3">
    <source>
        <dbReference type="ARBA" id="ARBA00022801"/>
    </source>
</evidence>
<dbReference type="InterPro" id="IPR036582">
    <property type="entry name" value="Mao_N_sf"/>
</dbReference>
<dbReference type="SUPFAM" id="SSF50156">
    <property type="entry name" value="PDZ domain-like"/>
    <property type="match status" value="1"/>
</dbReference>
<accession>A0A1M6FAD3</accession>
<name>A0A1M6FAD3_9FIRM</name>
<feature type="chain" id="PRO_5012048038" evidence="5">
    <location>
        <begin position="24"/>
        <end position="494"/>
    </location>
</feature>
<dbReference type="Gene3D" id="2.30.42.10">
    <property type="match status" value="1"/>
</dbReference>
<dbReference type="PANTHER" id="PTHR32060">
    <property type="entry name" value="TAIL-SPECIFIC PROTEASE"/>
    <property type="match status" value="1"/>
</dbReference>
<dbReference type="Gene3D" id="3.90.226.10">
    <property type="entry name" value="2-enoyl-CoA Hydratase, Chain A, domain 1"/>
    <property type="match status" value="1"/>
</dbReference>
<dbReference type="Pfam" id="PF17820">
    <property type="entry name" value="PDZ_6"/>
    <property type="match status" value="1"/>
</dbReference>
<dbReference type="RefSeq" id="WP_084062126.1">
    <property type="nucleotide sequence ID" value="NZ_FQZM01000015.1"/>
</dbReference>
<dbReference type="InterPro" id="IPR012854">
    <property type="entry name" value="Cu_amine_oxidase-like_N"/>
</dbReference>
<dbReference type="GO" id="GO:0006508">
    <property type="term" value="P:proteolysis"/>
    <property type="evidence" value="ECO:0007669"/>
    <property type="project" value="UniProtKB-KW"/>
</dbReference>
<keyword evidence="5" id="KW-0732">Signal</keyword>
<evidence type="ECO:0000313" key="7">
    <source>
        <dbReference type="EMBL" id="SHI94611.1"/>
    </source>
</evidence>